<comment type="subcellular location">
    <subcellularLocation>
        <location evidence="8">Cytoplasm</location>
    </subcellularLocation>
</comment>
<dbReference type="NCBIfam" id="TIGR00422">
    <property type="entry name" value="valS"/>
    <property type="match status" value="1"/>
</dbReference>
<name>A0ABP9NYE3_9BACT</name>
<comment type="caution">
    <text evidence="8">Lacks conserved residue(s) required for the propagation of feature annotation.</text>
</comment>
<dbReference type="InterPro" id="IPR014729">
    <property type="entry name" value="Rossmann-like_a/b/a_fold"/>
</dbReference>
<feature type="domain" description="Aminoacyl-tRNA synthetase class Ia" evidence="9">
    <location>
        <begin position="17"/>
        <end position="627"/>
    </location>
</feature>
<keyword evidence="6 8" id="KW-0030">Aminoacyl-tRNA synthetase</keyword>
<dbReference type="SUPFAM" id="SSF47323">
    <property type="entry name" value="Anticodon-binding domain of a subclass of class I aminoacyl-tRNA synthetases"/>
    <property type="match status" value="1"/>
</dbReference>
<proteinExistence type="inferred from homology"/>
<dbReference type="SUPFAM" id="SSF46589">
    <property type="entry name" value="tRNA-binding arm"/>
    <property type="match status" value="1"/>
</dbReference>
<evidence type="ECO:0000259" key="11">
    <source>
        <dbReference type="Pfam" id="PF10458"/>
    </source>
</evidence>
<evidence type="ECO:0000256" key="7">
    <source>
        <dbReference type="ARBA" id="ARBA00047552"/>
    </source>
</evidence>
<evidence type="ECO:0000256" key="6">
    <source>
        <dbReference type="ARBA" id="ARBA00023146"/>
    </source>
</evidence>
<keyword evidence="1 8" id="KW-0963">Cytoplasm</keyword>
<dbReference type="CDD" id="cd00817">
    <property type="entry name" value="ValRS_core"/>
    <property type="match status" value="1"/>
</dbReference>
<dbReference type="InterPro" id="IPR037118">
    <property type="entry name" value="Val-tRNA_synth_C_sf"/>
</dbReference>
<dbReference type="NCBIfam" id="NF004349">
    <property type="entry name" value="PRK05729.1"/>
    <property type="match status" value="1"/>
</dbReference>
<keyword evidence="13" id="KW-1185">Reference proteome</keyword>
<keyword evidence="2 8" id="KW-0436">Ligase</keyword>
<dbReference type="EMBL" id="BAABIA010000002">
    <property type="protein sequence ID" value="GAA5136749.1"/>
    <property type="molecule type" value="Genomic_DNA"/>
</dbReference>
<dbReference type="Gene3D" id="1.10.287.380">
    <property type="entry name" value="Valyl-tRNA synthetase, C-terminal domain"/>
    <property type="match status" value="1"/>
</dbReference>
<dbReference type="Gene3D" id="3.90.740.10">
    <property type="entry name" value="Valyl/Leucyl/Isoleucyl-tRNA synthetase, editing domain"/>
    <property type="match status" value="1"/>
</dbReference>
<comment type="subunit">
    <text evidence="8">Monomer.</text>
</comment>
<dbReference type="PRINTS" id="PR00986">
    <property type="entry name" value="TRNASYNTHVAL"/>
</dbReference>
<dbReference type="Pfam" id="PF00133">
    <property type="entry name" value="tRNA-synt_1"/>
    <property type="match status" value="1"/>
</dbReference>
<dbReference type="InterPro" id="IPR002300">
    <property type="entry name" value="aa-tRNA-synth_Ia"/>
</dbReference>
<evidence type="ECO:0000256" key="2">
    <source>
        <dbReference type="ARBA" id="ARBA00022598"/>
    </source>
</evidence>
<comment type="similarity">
    <text evidence="8">Belongs to the class-I aminoacyl-tRNA synthetase family. ValS type 1 subfamily.</text>
</comment>
<organism evidence="12 13">
    <name type="scientific">Prosthecobacter algae</name>
    <dbReference type="NCBI Taxonomy" id="1144682"/>
    <lineage>
        <taxon>Bacteria</taxon>
        <taxon>Pseudomonadati</taxon>
        <taxon>Verrucomicrobiota</taxon>
        <taxon>Verrucomicrobiia</taxon>
        <taxon>Verrucomicrobiales</taxon>
        <taxon>Verrucomicrobiaceae</taxon>
        <taxon>Prosthecobacter</taxon>
    </lineage>
</organism>
<dbReference type="PANTHER" id="PTHR11946">
    <property type="entry name" value="VALYL-TRNA SYNTHETASES"/>
    <property type="match status" value="1"/>
</dbReference>
<dbReference type="Pfam" id="PF10458">
    <property type="entry name" value="Val_tRNA-synt_C"/>
    <property type="match status" value="1"/>
</dbReference>
<dbReference type="HAMAP" id="MF_02004">
    <property type="entry name" value="Val_tRNA_synth_type1"/>
    <property type="match status" value="1"/>
</dbReference>
<dbReference type="PROSITE" id="PS00178">
    <property type="entry name" value="AA_TRNA_LIGASE_I"/>
    <property type="match status" value="1"/>
</dbReference>
<dbReference type="PANTHER" id="PTHR11946:SF93">
    <property type="entry name" value="VALINE--TRNA LIGASE, CHLOROPLASTIC_MITOCHONDRIAL 2"/>
    <property type="match status" value="1"/>
</dbReference>
<keyword evidence="8" id="KW-0175">Coiled coil</keyword>
<keyword evidence="5 8" id="KW-0648">Protein biosynthesis</keyword>
<dbReference type="Gene3D" id="3.40.50.620">
    <property type="entry name" value="HUPs"/>
    <property type="match status" value="2"/>
</dbReference>
<evidence type="ECO:0000256" key="5">
    <source>
        <dbReference type="ARBA" id="ARBA00022917"/>
    </source>
</evidence>
<feature type="domain" description="Valyl-tRNA synthetase tRNA-binding arm" evidence="11">
    <location>
        <begin position="898"/>
        <end position="962"/>
    </location>
</feature>
<comment type="domain">
    <text evidence="8">The C-terminal coiled-coil domain is crucial for aminoacylation activity.</text>
</comment>
<feature type="domain" description="Methionyl/Valyl/Leucyl/Isoleucyl-tRNA synthetase anticodon-binding" evidence="10">
    <location>
        <begin position="668"/>
        <end position="839"/>
    </location>
</feature>
<gene>
    <name evidence="8" type="primary">valS</name>
    <name evidence="12" type="ORF">GCM10023213_12340</name>
</gene>
<dbReference type="InterPro" id="IPR010978">
    <property type="entry name" value="tRNA-bd_arm"/>
</dbReference>
<evidence type="ECO:0000256" key="8">
    <source>
        <dbReference type="HAMAP-Rule" id="MF_02004"/>
    </source>
</evidence>
<feature type="coiled-coil region" evidence="8">
    <location>
        <begin position="896"/>
        <end position="958"/>
    </location>
</feature>
<dbReference type="RefSeq" id="WP_345735496.1">
    <property type="nucleotide sequence ID" value="NZ_BAABIA010000002.1"/>
</dbReference>
<dbReference type="Pfam" id="PF08264">
    <property type="entry name" value="Anticodon_1"/>
    <property type="match status" value="1"/>
</dbReference>
<feature type="binding site" evidence="8">
    <location>
        <position position="590"/>
    </location>
    <ligand>
        <name>ATP</name>
        <dbReference type="ChEBI" id="CHEBI:30616"/>
    </ligand>
</feature>
<keyword evidence="4 8" id="KW-0067">ATP-binding</keyword>
<dbReference type="CDD" id="cd07962">
    <property type="entry name" value="Anticodon_Ia_Val"/>
    <property type="match status" value="1"/>
</dbReference>
<dbReference type="Proteomes" id="UP001499852">
    <property type="component" value="Unassembled WGS sequence"/>
</dbReference>
<evidence type="ECO:0000259" key="9">
    <source>
        <dbReference type="Pfam" id="PF00133"/>
    </source>
</evidence>
<comment type="catalytic activity">
    <reaction evidence="7 8">
        <text>tRNA(Val) + L-valine + ATP = L-valyl-tRNA(Val) + AMP + diphosphate</text>
        <dbReference type="Rhea" id="RHEA:10704"/>
        <dbReference type="Rhea" id="RHEA-COMP:9672"/>
        <dbReference type="Rhea" id="RHEA-COMP:9708"/>
        <dbReference type="ChEBI" id="CHEBI:30616"/>
        <dbReference type="ChEBI" id="CHEBI:33019"/>
        <dbReference type="ChEBI" id="CHEBI:57762"/>
        <dbReference type="ChEBI" id="CHEBI:78442"/>
        <dbReference type="ChEBI" id="CHEBI:78537"/>
        <dbReference type="ChEBI" id="CHEBI:456215"/>
        <dbReference type="EC" id="6.1.1.9"/>
    </reaction>
</comment>
<dbReference type="SUPFAM" id="SSF52374">
    <property type="entry name" value="Nucleotidylyl transferase"/>
    <property type="match status" value="1"/>
</dbReference>
<feature type="short sequence motif" description="'KMSKS' region" evidence="8">
    <location>
        <begin position="587"/>
        <end position="591"/>
    </location>
</feature>
<keyword evidence="3 8" id="KW-0547">Nucleotide-binding</keyword>
<dbReference type="Gene3D" id="1.10.730.10">
    <property type="entry name" value="Isoleucyl-tRNA Synthetase, Domain 1"/>
    <property type="match status" value="1"/>
</dbReference>
<evidence type="ECO:0000256" key="3">
    <source>
        <dbReference type="ARBA" id="ARBA00022741"/>
    </source>
</evidence>
<dbReference type="InterPro" id="IPR019499">
    <property type="entry name" value="Val-tRNA_synth_tRNA-bd"/>
</dbReference>
<evidence type="ECO:0000259" key="10">
    <source>
        <dbReference type="Pfam" id="PF08264"/>
    </source>
</evidence>
<dbReference type="InterPro" id="IPR001412">
    <property type="entry name" value="aa-tRNA-synth_I_CS"/>
</dbReference>
<comment type="caution">
    <text evidence="12">The sequence shown here is derived from an EMBL/GenBank/DDBJ whole genome shotgun (WGS) entry which is preliminary data.</text>
</comment>
<evidence type="ECO:0000256" key="1">
    <source>
        <dbReference type="ARBA" id="ARBA00022490"/>
    </source>
</evidence>
<dbReference type="InterPro" id="IPR013155">
    <property type="entry name" value="M/V/L/I-tRNA-synth_anticd-bd"/>
</dbReference>
<dbReference type="InterPro" id="IPR009008">
    <property type="entry name" value="Val/Leu/Ile-tRNA-synth_edit"/>
</dbReference>
<accession>A0ABP9NYE3</accession>
<dbReference type="GO" id="GO:0016874">
    <property type="term" value="F:ligase activity"/>
    <property type="evidence" value="ECO:0007669"/>
    <property type="project" value="UniProtKB-KW"/>
</dbReference>
<dbReference type="EC" id="6.1.1.9" evidence="8"/>
<dbReference type="InterPro" id="IPR002303">
    <property type="entry name" value="Valyl-tRNA_ligase"/>
</dbReference>
<evidence type="ECO:0000256" key="4">
    <source>
        <dbReference type="ARBA" id="ARBA00022840"/>
    </source>
</evidence>
<dbReference type="SUPFAM" id="SSF50677">
    <property type="entry name" value="ValRS/IleRS/LeuRS editing domain"/>
    <property type="match status" value="1"/>
</dbReference>
<evidence type="ECO:0000313" key="12">
    <source>
        <dbReference type="EMBL" id="GAA5136749.1"/>
    </source>
</evidence>
<reference evidence="13" key="1">
    <citation type="journal article" date="2019" name="Int. J. Syst. Evol. Microbiol.">
        <title>The Global Catalogue of Microorganisms (GCM) 10K type strain sequencing project: providing services to taxonomists for standard genome sequencing and annotation.</title>
        <authorList>
            <consortium name="The Broad Institute Genomics Platform"/>
            <consortium name="The Broad Institute Genome Sequencing Center for Infectious Disease"/>
            <person name="Wu L."/>
            <person name="Ma J."/>
        </authorList>
    </citation>
    <scope>NUCLEOTIDE SEQUENCE [LARGE SCALE GENOMIC DNA]</scope>
    <source>
        <strain evidence="13">JCM 18053</strain>
    </source>
</reference>
<comment type="function">
    <text evidence="8">Catalyzes the attachment of valine to tRNA(Val). As ValRS can inadvertently accommodate and process structurally similar amino acids such as threonine, to avoid such errors, it has a 'posttransfer' editing activity that hydrolyzes mischarged Thr-tRNA(Val) in a tRNA-dependent manner.</text>
</comment>
<comment type="domain">
    <text evidence="8">ValRS has two distinct active sites: one for aminoacylation and one for editing. The misactivated threonine is translocated from the active site to the editing site.</text>
</comment>
<protein>
    <recommendedName>
        <fullName evidence="8">Valine--tRNA ligase</fullName>
        <ecNumber evidence="8">6.1.1.9</ecNumber>
    </recommendedName>
    <alternativeName>
        <fullName evidence="8">Valyl-tRNA synthetase</fullName>
        <shortName evidence="8">ValRS</shortName>
    </alternativeName>
</protein>
<dbReference type="InterPro" id="IPR033705">
    <property type="entry name" value="Anticodon_Ia_Val"/>
</dbReference>
<dbReference type="InterPro" id="IPR009080">
    <property type="entry name" value="tRNAsynth_Ia_anticodon-bd"/>
</dbReference>
<sequence length="963" mass="109328">MPELPKTYTPSEAEERWYQRWLDDKCFEADPARVSEKRPAYSIVIPPPNVTGILTLGHVLNNTIQDILCRRARMLGKEVLWLPGTDHAGIATQNVVEKTLKKQGVIKHRDDLGREKLVEKIWEWKEKHGGIIIQQLKKLGASCDWSRERFTFDDDYNRCVMQVFVDLYKKGHIYRGKRMVNWCPSSLTALSDEEVEMKQQNGFMYHFKVQVVEEPDTWLTIATTRPETIPGDTAVAVNPNDERYKHLIGKHIRRPLPLENQAAIPIVGDEHVDFEFGTGVLKVTPAHDKADFEIGQRHNLEIIDVLHPNAVLNDLAGVDLAGLDRFEGRKKAVEMLKEMEALIKEEPHQNNVGYSERAGVPIEPRLSEQWFLKYPSVQASQDVVAQGEMKFYPDRWAKVYDHWMGGLQDWCISRQVWWGHRVPVWTKRIANSNPINFGLGENIGKTLSQKLSSSEDKEIRFADALTSSGTPLTVFDLKKLEDGGLELSVATTQPSDIQALEHASFTQDPDVLDTWFSSWLWPFATMGWPNKTDELKAFYPTTDLVTGPDIIFFWVARMIMAGYEYMGEMPFKNVYFTGIIRDKQGRKMSKSLGNSPDPLELIATYSADALRFGIMRSAPLGQDIAFDEKNVELGRNFCTKLWNASRFRQMQGGSTETEINPELLSSDDKWILLRLNTAIAEVTTALEEYRFSDATGTLYRFFWSEYCDWYVEASKSVLWSTGVPPVASENTGGTPVLHDQRKANTLAVIDFVLGNTLRLFHPFLPFITEELWHGMGFNEDLPENQGGKSIMFAPWPKPLDADELAYFGILPEDEKTANEKYEAVNLGRGLKSSFNITKKVRFVLKPNSELPAHEIEVLRILLNAEPLDVDAAYAAPKGTPSALTPLGTIYLPLDGLIDVEAERARITKELDKANSELQKVCAKLADENFTAKVPQKVLDEHQQRKADWKEKKAKLEEMMSALG</sequence>
<evidence type="ECO:0000313" key="13">
    <source>
        <dbReference type="Proteomes" id="UP001499852"/>
    </source>
</evidence>